<dbReference type="GO" id="GO:0033017">
    <property type="term" value="C:sarcoplasmic reticulum membrane"/>
    <property type="evidence" value="ECO:0007669"/>
    <property type="project" value="TreeGrafter"/>
</dbReference>
<evidence type="ECO:0000313" key="2">
    <source>
        <dbReference type="Proteomes" id="UP001221898"/>
    </source>
</evidence>
<dbReference type="GO" id="GO:0005219">
    <property type="term" value="F:ryanodine-sensitive calcium-release channel activity"/>
    <property type="evidence" value="ECO:0007669"/>
    <property type="project" value="TreeGrafter"/>
</dbReference>
<gene>
    <name evidence="1" type="ORF">AAFF_G00392820</name>
</gene>
<accession>A0AAD7R3W6</accession>
<dbReference type="InterPro" id="IPR043128">
    <property type="entry name" value="Rev_trsase/Diguanyl_cyclase"/>
</dbReference>
<dbReference type="GO" id="GO:0014808">
    <property type="term" value="P:release of sequestered calcium ion into cytosol by sarcoplasmic reticulum"/>
    <property type="evidence" value="ECO:0007669"/>
    <property type="project" value="TreeGrafter"/>
</dbReference>
<evidence type="ECO:0000313" key="1">
    <source>
        <dbReference type="EMBL" id="KAJ8362154.1"/>
    </source>
</evidence>
<name>A0AAD7R3W6_9TELE</name>
<dbReference type="GO" id="GO:0034704">
    <property type="term" value="C:calcium channel complex"/>
    <property type="evidence" value="ECO:0007669"/>
    <property type="project" value="TreeGrafter"/>
</dbReference>
<dbReference type="PANTHER" id="PTHR46399:SF10">
    <property type="entry name" value="RYANODINE RECEPTOR 1"/>
    <property type="match status" value="1"/>
</dbReference>
<dbReference type="InterPro" id="IPR043502">
    <property type="entry name" value="DNA/RNA_pol_sf"/>
</dbReference>
<protein>
    <submittedName>
        <fullName evidence="1">Uncharacterized protein</fullName>
    </submittedName>
</protein>
<keyword evidence="2" id="KW-1185">Reference proteome</keyword>
<dbReference type="GO" id="GO:0030018">
    <property type="term" value="C:Z disc"/>
    <property type="evidence" value="ECO:0007669"/>
    <property type="project" value="TreeGrafter"/>
</dbReference>
<sequence>MDDVESLLPGGEHWVPLVIFKREKELARKLEFDGHYVTEQPEDDDIKGQWDRLVLNTPVLQRLLENRLFIKPEKCEFHCQTTTFLGYIISAGSLQMDPQKIRAVLDWPRPLTLDPNTAFRDLRLSEGNRERTLLSWSTCHQANLMSYKSTDFERRALGVEGSGVADMETGCVSSHHTSK</sequence>
<reference evidence="1" key="1">
    <citation type="journal article" date="2023" name="Science">
        <title>Genome structures resolve the early diversification of teleost fishes.</title>
        <authorList>
            <person name="Parey E."/>
            <person name="Louis A."/>
            <person name="Montfort J."/>
            <person name="Bouchez O."/>
            <person name="Roques C."/>
            <person name="Iampietro C."/>
            <person name="Lluch J."/>
            <person name="Castinel A."/>
            <person name="Donnadieu C."/>
            <person name="Desvignes T."/>
            <person name="Floi Bucao C."/>
            <person name="Jouanno E."/>
            <person name="Wen M."/>
            <person name="Mejri S."/>
            <person name="Dirks R."/>
            <person name="Jansen H."/>
            <person name="Henkel C."/>
            <person name="Chen W.J."/>
            <person name="Zahm M."/>
            <person name="Cabau C."/>
            <person name="Klopp C."/>
            <person name="Thompson A.W."/>
            <person name="Robinson-Rechavi M."/>
            <person name="Braasch I."/>
            <person name="Lecointre G."/>
            <person name="Bobe J."/>
            <person name="Postlethwait J.H."/>
            <person name="Berthelot C."/>
            <person name="Roest Crollius H."/>
            <person name="Guiguen Y."/>
        </authorList>
    </citation>
    <scope>NUCLEOTIDE SEQUENCE</scope>
    <source>
        <strain evidence="1">NC1722</strain>
    </source>
</reference>
<dbReference type="EMBL" id="JAINUG010000741">
    <property type="protein sequence ID" value="KAJ8362154.1"/>
    <property type="molecule type" value="Genomic_DNA"/>
</dbReference>
<proteinExistence type="predicted"/>
<comment type="caution">
    <text evidence="1">The sequence shown here is derived from an EMBL/GenBank/DDBJ whole genome shotgun (WGS) entry which is preliminary data.</text>
</comment>
<dbReference type="InterPro" id="IPR015925">
    <property type="entry name" value="Ryanodine_IP3_receptor"/>
</dbReference>
<organism evidence="1 2">
    <name type="scientific">Aldrovandia affinis</name>
    <dbReference type="NCBI Taxonomy" id="143900"/>
    <lineage>
        <taxon>Eukaryota</taxon>
        <taxon>Metazoa</taxon>
        <taxon>Chordata</taxon>
        <taxon>Craniata</taxon>
        <taxon>Vertebrata</taxon>
        <taxon>Euteleostomi</taxon>
        <taxon>Actinopterygii</taxon>
        <taxon>Neopterygii</taxon>
        <taxon>Teleostei</taxon>
        <taxon>Notacanthiformes</taxon>
        <taxon>Halosauridae</taxon>
        <taxon>Aldrovandia</taxon>
    </lineage>
</organism>
<dbReference type="GO" id="GO:0006941">
    <property type="term" value="P:striated muscle contraction"/>
    <property type="evidence" value="ECO:0007669"/>
    <property type="project" value="TreeGrafter"/>
</dbReference>
<dbReference type="GO" id="GO:0042383">
    <property type="term" value="C:sarcolemma"/>
    <property type="evidence" value="ECO:0007669"/>
    <property type="project" value="TreeGrafter"/>
</dbReference>
<dbReference type="GO" id="GO:0005790">
    <property type="term" value="C:smooth endoplasmic reticulum"/>
    <property type="evidence" value="ECO:0007669"/>
    <property type="project" value="TreeGrafter"/>
</dbReference>
<dbReference type="Gene3D" id="3.30.70.270">
    <property type="match status" value="1"/>
</dbReference>
<dbReference type="PANTHER" id="PTHR46399">
    <property type="entry name" value="B30.2/SPRY DOMAIN-CONTAINING PROTEIN"/>
    <property type="match status" value="1"/>
</dbReference>
<dbReference type="SUPFAM" id="SSF56672">
    <property type="entry name" value="DNA/RNA polymerases"/>
    <property type="match status" value="1"/>
</dbReference>
<dbReference type="AlphaFoldDB" id="A0AAD7R3W6"/>
<dbReference type="Proteomes" id="UP001221898">
    <property type="component" value="Unassembled WGS sequence"/>
</dbReference>